<dbReference type="Proteomes" id="UP000504640">
    <property type="component" value="Unplaced"/>
</dbReference>
<gene>
    <name evidence="2" type="primary">IL15</name>
</gene>
<organism evidence="1 2">
    <name type="scientific">Sapajus apella</name>
    <name type="common">Brown-capped capuchin</name>
    <name type="synonym">Cebus apella</name>
    <dbReference type="NCBI Taxonomy" id="9515"/>
    <lineage>
        <taxon>Eukaryota</taxon>
        <taxon>Metazoa</taxon>
        <taxon>Chordata</taxon>
        <taxon>Craniata</taxon>
        <taxon>Vertebrata</taxon>
        <taxon>Euteleostomi</taxon>
        <taxon>Mammalia</taxon>
        <taxon>Eutheria</taxon>
        <taxon>Euarchontoglires</taxon>
        <taxon>Primates</taxon>
        <taxon>Haplorrhini</taxon>
        <taxon>Platyrrhini</taxon>
        <taxon>Cebidae</taxon>
        <taxon>Cebinae</taxon>
        <taxon>Sapajus</taxon>
    </lineage>
</organism>
<name>A0A6J3FA10_SAPAP</name>
<dbReference type="GeneID" id="116529009"/>
<accession>A0A6J3FA10</accession>
<proteinExistence type="predicted"/>
<dbReference type="AlphaFoldDB" id="A0A6J3FA10"/>
<dbReference type="RefSeq" id="XP_032102395.1">
    <property type="nucleotide sequence ID" value="XM_032246504.1"/>
</dbReference>
<protein>
    <submittedName>
        <fullName evidence="2">Interleukin-15 isoform X1</fullName>
    </submittedName>
</protein>
<keyword evidence="1" id="KW-1185">Reference proteome</keyword>
<reference evidence="2" key="1">
    <citation type="submission" date="2025-08" db="UniProtKB">
        <authorList>
            <consortium name="RefSeq"/>
        </authorList>
    </citation>
    <scope>IDENTIFICATION</scope>
    <source>
        <tissue evidence="2">Blood</tissue>
    </source>
</reference>
<sequence length="307" mass="32706">MPPTGSVQCPCAFSAGVPPGRGGGRRLVFLQGGAGAPRCACARPARSALQGLAGTKTGRGAVTPGAVSHPGAAATCPTPNLLGRCLSLPALPALSLSLFFSPEVGTPGGRCPGESQLTRSLPSESGALGELGVRSRPAAVAVAPQPCSQDSMEETYWHFICMSSLNLNNYCIFIVTSQRKKNGMQCFTCIRTQLESIPIYGYVALWSNVPSCSMLVTSHGAQKSMLADSQPIQDRSTCVFNESSFTLECIVGGIVDGWLLEIPCHSQLFFNTYRFTVVLSNENFETTFEKYFHSVLLVFTSKQSFSN</sequence>
<evidence type="ECO:0000313" key="1">
    <source>
        <dbReference type="Proteomes" id="UP000504640"/>
    </source>
</evidence>
<dbReference type="CTD" id="3600"/>
<evidence type="ECO:0000313" key="2">
    <source>
        <dbReference type="RefSeq" id="XP_032102395.1"/>
    </source>
</evidence>